<reference evidence="3" key="1">
    <citation type="journal article" date="2011" name="Genome Biol.">
        <title>The draft genome of the carcinogenic human liver fluke Clonorchis sinensis.</title>
        <authorList>
            <person name="Wang X."/>
            <person name="Chen W."/>
            <person name="Huang Y."/>
            <person name="Sun J."/>
            <person name="Men J."/>
            <person name="Liu H."/>
            <person name="Luo F."/>
            <person name="Guo L."/>
            <person name="Lv X."/>
            <person name="Deng C."/>
            <person name="Zhou C."/>
            <person name="Fan Y."/>
            <person name="Li X."/>
            <person name="Huang L."/>
            <person name="Hu Y."/>
            <person name="Liang C."/>
            <person name="Hu X."/>
            <person name="Xu J."/>
            <person name="Yu X."/>
        </authorList>
    </citation>
    <scope>NUCLEOTIDE SEQUENCE [LARGE SCALE GENOMIC DNA]</scope>
    <source>
        <strain evidence="3">Henan</strain>
    </source>
</reference>
<reference key="2">
    <citation type="submission" date="2011-10" db="EMBL/GenBank/DDBJ databases">
        <title>The genome and transcriptome sequence of Clonorchis sinensis provide insights into the carcinogenic liver fluke.</title>
        <authorList>
            <person name="Wang X."/>
            <person name="Huang Y."/>
            <person name="Chen W."/>
            <person name="Liu H."/>
            <person name="Guo L."/>
            <person name="Chen Y."/>
            <person name="Luo F."/>
            <person name="Zhou W."/>
            <person name="Sun J."/>
            <person name="Mao Q."/>
            <person name="Liang P."/>
            <person name="Zhou C."/>
            <person name="Tian Y."/>
            <person name="Men J."/>
            <person name="Lv X."/>
            <person name="Huang L."/>
            <person name="Zhou J."/>
            <person name="Hu Y."/>
            <person name="Li R."/>
            <person name="Zhang F."/>
            <person name="Lei H."/>
            <person name="Li X."/>
            <person name="Hu X."/>
            <person name="Liang C."/>
            <person name="Xu J."/>
            <person name="Wu Z."/>
            <person name="Yu X."/>
        </authorList>
    </citation>
    <scope>NUCLEOTIDE SEQUENCE</scope>
    <source>
        <strain>Henan</strain>
    </source>
</reference>
<keyword evidence="4" id="KW-1185">Reference proteome</keyword>
<gene>
    <name evidence="3" type="ORF">CLF_100616</name>
</gene>
<dbReference type="Proteomes" id="UP000008909">
    <property type="component" value="Unassembled WGS sequence"/>
</dbReference>
<organism evidence="3 4">
    <name type="scientific">Clonorchis sinensis</name>
    <name type="common">Chinese liver fluke</name>
    <dbReference type="NCBI Taxonomy" id="79923"/>
    <lineage>
        <taxon>Eukaryota</taxon>
        <taxon>Metazoa</taxon>
        <taxon>Spiralia</taxon>
        <taxon>Lophotrochozoa</taxon>
        <taxon>Platyhelminthes</taxon>
        <taxon>Trematoda</taxon>
        <taxon>Digenea</taxon>
        <taxon>Opisthorchiida</taxon>
        <taxon>Opisthorchiata</taxon>
        <taxon>Opisthorchiidae</taxon>
        <taxon>Clonorchis</taxon>
    </lineage>
</organism>
<accession>G7Y3V2</accession>
<feature type="domain" description="Ig-like" evidence="2">
    <location>
        <begin position="1"/>
        <end position="69"/>
    </location>
</feature>
<dbReference type="EMBL" id="DF142847">
    <property type="protein sequence ID" value="GAA47638.1"/>
    <property type="molecule type" value="Genomic_DNA"/>
</dbReference>
<dbReference type="AlphaFoldDB" id="G7Y3V2"/>
<dbReference type="PROSITE" id="PS50835">
    <property type="entry name" value="IG_LIKE"/>
    <property type="match status" value="1"/>
</dbReference>
<evidence type="ECO:0000256" key="1">
    <source>
        <dbReference type="SAM" id="MobiDB-lite"/>
    </source>
</evidence>
<dbReference type="InterPro" id="IPR007110">
    <property type="entry name" value="Ig-like_dom"/>
</dbReference>
<name>G7Y3V2_CLOSI</name>
<proteinExistence type="predicted"/>
<protein>
    <recommendedName>
        <fullName evidence="2">Ig-like domain-containing protein</fullName>
    </recommendedName>
</protein>
<evidence type="ECO:0000313" key="4">
    <source>
        <dbReference type="Proteomes" id="UP000008909"/>
    </source>
</evidence>
<evidence type="ECO:0000313" key="3">
    <source>
        <dbReference type="EMBL" id="GAA47638.1"/>
    </source>
</evidence>
<sequence length="243" mass="28863">VLIEGKPNGVTNRPHQLTCIARFYQPDPSSTVLWFHKNPYQVQFRLETVNNAHWLRDVTMTLNPTTFTCSTLSVPNFHTTRGKHQGWGTAKLPKPRQEKSRDRVQRPNNNVFQRSNTVGVKSSLIPNPINRRNHFSWQQLPDIKALRNDRRVLEIQQTVYPEIMKPFHFPDGRRCLVTGWKSTFPTPVPRDLMMENRYIRRLVQITTKCERNFKVTDHRRFAFCYRFTRDKTRYYTLPYFGVL</sequence>
<feature type="compositionally biased region" description="Basic and acidic residues" evidence="1">
    <location>
        <begin position="95"/>
        <end position="105"/>
    </location>
</feature>
<feature type="non-terminal residue" evidence="3">
    <location>
        <position position="1"/>
    </location>
</feature>
<evidence type="ECO:0000259" key="2">
    <source>
        <dbReference type="PROSITE" id="PS50835"/>
    </source>
</evidence>
<feature type="region of interest" description="Disordered" evidence="1">
    <location>
        <begin position="80"/>
        <end position="108"/>
    </location>
</feature>